<dbReference type="InterPro" id="IPR023394">
    <property type="entry name" value="Sec7_C_sf"/>
</dbReference>
<evidence type="ECO:0000313" key="7">
    <source>
        <dbReference type="Ensembl" id="ENSPMGP00000010667.1"/>
    </source>
</evidence>
<dbReference type="PROSITE" id="PS50190">
    <property type="entry name" value="SEC7"/>
    <property type="match status" value="1"/>
</dbReference>
<feature type="domain" description="SEC7" evidence="6">
    <location>
        <begin position="209"/>
        <end position="335"/>
    </location>
</feature>
<dbReference type="GO" id="GO:0032012">
    <property type="term" value="P:regulation of ARF protein signal transduction"/>
    <property type="evidence" value="ECO:0007669"/>
    <property type="project" value="InterPro"/>
</dbReference>
<organism evidence="7 8">
    <name type="scientific">Periophthalmus magnuspinnatus</name>
    <dbReference type="NCBI Taxonomy" id="409849"/>
    <lineage>
        <taxon>Eukaryota</taxon>
        <taxon>Metazoa</taxon>
        <taxon>Chordata</taxon>
        <taxon>Craniata</taxon>
        <taxon>Vertebrata</taxon>
        <taxon>Euteleostomi</taxon>
        <taxon>Actinopterygii</taxon>
        <taxon>Neopterygii</taxon>
        <taxon>Teleostei</taxon>
        <taxon>Neoteleostei</taxon>
        <taxon>Acanthomorphata</taxon>
        <taxon>Gobiaria</taxon>
        <taxon>Gobiiformes</taxon>
        <taxon>Gobioidei</taxon>
        <taxon>Gobiidae</taxon>
        <taxon>Oxudercinae</taxon>
        <taxon>Periophthalmus</taxon>
    </lineage>
</organism>
<dbReference type="InterPro" id="IPR001605">
    <property type="entry name" value="PH_dom-spectrin-type"/>
</dbReference>
<evidence type="ECO:0000256" key="2">
    <source>
        <dbReference type="ARBA" id="ARBA00022475"/>
    </source>
</evidence>
<dbReference type="SUPFAM" id="SSF48425">
    <property type="entry name" value="Sec7 domain"/>
    <property type="match status" value="1"/>
</dbReference>
<dbReference type="CDD" id="cd00171">
    <property type="entry name" value="Sec7"/>
    <property type="match status" value="1"/>
</dbReference>
<keyword evidence="8" id="KW-1185">Reference proteome</keyword>
<evidence type="ECO:0008006" key="9">
    <source>
        <dbReference type="Google" id="ProtNLM"/>
    </source>
</evidence>
<evidence type="ECO:0000259" key="6">
    <source>
        <dbReference type="PROSITE" id="PS50190"/>
    </source>
</evidence>
<keyword evidence="2" id="KW-1003">Cell membrane</keyword>
<dbReference type="InterPro" id="IPR041681">
    <property type="entry name" value="PH_9"/>
</dbReference>
<evidence type="ECO:0000256" key="4">
    <source>
        <dbReference type="SAM" id="MobiDB-lite"/>
    </source>
</evidence>
<dbReference type="GO" id="GO:0005085">
    <property type="term" value="F:guanyl-nucleotide exchange factor activity"/>
    <property type="evidence" value="ECO:0007669"/>
    <property type="project" value="InterPro"/>
</dbReference>
<protein>
    <recommendedName>
        <fullName evidence="9">Pleckstrin and Sec7 domain containing 4</fullName>
    </recommendedName>
</protein>
<dbReference type="Proteomes" id="UP000261520">
    <property type="component" value="Unplaced"/>
</dbReference>
<dbReference type="InterPro" id="IPR011993">
    <property type="entry name" value="PH-like_dom_sf"/>
</dbReference>
<dbReference type="Gene3D" id="1.10.1000.11">
    <property type="entry name" value="Arf Nucleotide-binding Site Opener,domain 2"/>
    <property type="match status" value="1"/>
</dbReference>
<dbReference type="FunFam" id="2.30.29.30:FF:000054">
    <property type="entry name" value="PH and SEC7 domain-containing protein 3"/>
    <property type="match status" value="1"/>
</dbReference>
<dbReference type="CDD" id="cd13295">
    <property type="entry name" value="PH_EFA6"/>
    <property type="match status" value="1"/>
</dbReference>
<keyword evidence="3" id="KW-0472">Membrane</keyword>
<evidence type="ECO:0000259" key="5">
    <source>
        <dbReference type="PROSITE" id="PS50003"/>
    </source>
</evidence>
<dbReference type="AlphaFoldDB" id="A0A3B4A0W5"/>
<dbReference type="InterPro" id="IPR035999">
    <property type="entry name" value="Sec7_dom_sf"/>
</dbReference>
<dbReference type="PANTHER" id="PTHR10663">
    <property type="entry name" value="GUANYL-NUCLEOTIDE EXCHANGE FACTOR"/>
    <property type="match status" value="1"/>
</dbReference>
<dbReference type="Ensembl" id="ENSPMGT00000011374.1">
    <property type="protein sequence ID" value="ENSPMGP00000010667.1"/>
    <property type="gene ID" value="ENSPMGG00000008833.1"/>
</dbReference>
<dbReference type="InterPro" id="IPR000904">
    <property type="entry name" value="Sec7_dom"/>
</dbReference>
<evidence type="ECO:0000313" key="8">
    <source>
        <dbReference type="Proteomes" id="UP000261520"/>
    </source>
</evidence>
<dbReference type="InterPro" id="IPR001849">
    <property type="entry name" value="PH_domain"/>
</dbReference>
<dbReference type="Gene3D" id="2.30.29.30">
    <property type="entry name" value="Pleckstrin-homology domain (PH domain)/Phosphotyrosine-binding domain (PTB)"/>
    <property type="match status" value="1"/>
</dbReference>
<name>A0A3B4A0W5_9GOBI</name>
<comment type="subcellular location">
    <subcellularLocation>
        <location evidence="1">Cell projection</location>
        <location evidence="1">Ruffle membrane</location>
    </subcellularLocation>
</comment>
<dbReference type="STRING" id="409849.ENSPMGP00000010667"/>
<dbReference type="PROSITE" id="PS50003">
    <property type="entry name" value="PH_DOMAIN"/>
    <property type="match status" value="1"/>
</dbReference>
<dbReference type="GO" id="GO:0005543">
    <property type="term" value="F:phospholipid binding"/>
    <property type="evidence" value="ECO:0007669"/>
    <property type="project" value="InterPro"/>
</dbReference>
<dbReference type="PANTHER" id="PTHR10663:SF338">
    <property type="entry name" value="PH AND SEC7 DOMAIN-CONTAINING PROTEIN 4"/>
    <property type="match status" value="1"/>
</dbReference>
<dbReference type="Pfam" id="PF01369">
    <property type="entry name" value="Sec7"/>
    <property type="match status" value="1"/>
</dbReference>
<dbReference type="SMART" id="SM00222">
    <property type="entry name" value="Sec7"/>
    <property type="match status" value="1"/>
</dbReference>
<feature type="domain" description="PH" evidence="5">
    <location>
        <begin position="360"/>
        <end position="469"/>
    </location>
</feature>
<evidence type="ECO:0000256" key="3">
    <source>
        <dbReference type="ARBA" id="ARBA00023136"/>
    </source>
</evidence>
<evidence type="ECO:0000256" key="1">
    <source>
        <dbReference type="ARBA" id="ARBA00004632"/>
    </source>
</evidence>
<feature type="region of interest" description="Disordered" evidence="4">
    <location>
        <begin position="1"/>
        <end position="32"/>
    </location>
</feature>
<dbReference type="SMART" id="SM00233">
    <property type="entry name" value="PH"/>
    <property type="match status" value="1"/>
</dbReference>
<feature type="region of interest" description="Disordered" evidence="4">
    <location>
        <begin position="586"/>
        <end position="605"/>
    </location>
</feature>
<dbReference type="GO" id="GO:0032587">
    <property type="term" value="C:ruffle membrane"/>
    <property type="evidence" value="ECO:0007669"/>
    <property type="project" value="UniProtKB-SubCell"/>
</dbReference>
<accession>A0A3B4A0W5</accession>
<reference evidence="7" key="1">
    <citation type="submission" date="2025-08" db="UniProtKB">
        <authorList>
            <consortium name="Ensembl"/>
        </authorList>
    </citation>
    <scope>IDENTIFICATION</scope>
</reference>
<dbReference type="Pfam" id="PF15410">
    <property type="entry name" value="PH_9"/>
    <property type="match status" value="1"/>
</dbReference>
<dbReference type="PRINTS" id="PR00683">
    <property type="entry name" value="SPECTRINPH"/>
</dbReference>
<dbReference type="SUPFAM" id="SSF50729">
    <property type="entry name" value="PH domain-like"/>
    <property type="match status" value="1"/>
</dbReference>
<proteinExistence type="predicted"/>
<reference evidence="7" key="2">
    <citation type="submission" date="2025-09" db="UniProtKB">
        <authorList>
            <consortium name="Ensembl"/>
        </authorList>
    </citation>
    <scope>IDENTIFICATION</scope>
</reference>
<sequence>MEEEDLRSSLPEATNSVLFAPSHESRASTEHQYLNGQPDAVAKEHTELLITQEVEPEHIYFHTDNKGTAAETETWEQIIWPVCNTTPLSLASEDWDMPRPSSGTPPHETDKVVANQPHSDALTQALSASFPINSESDHSHLFKEADAEEQDEFDSWLLLCSEAEWMGPNLKVILLTFLKYRVTNGAGSLNNTTLSVDHLPLLTSMKVSLLQSNSFSHAVGEEYLKYFDFNGQTLDQALRSFLGVVVLIGESQERERVLQHFSRRYHECNQGCFSSSESVLALTCAMMLLNTDLHGQHVGKSMSSSKFVSNLDGMNEGENFNKDLLKELSSVLLEEDAGEVGTIRSKNNPFLDVPYDKSAVVIKQGFLQRKIHADVDGKRTPWGKRGWKIFNAMLRGMVLYFQKDDYRREPQISEEVVSVHHSLAEEAAEYTKRPHVFRLQTADWRVFLFQASSKAEMASWINRINLVSALHSSPPFPAAVGSQRRFCRPILPASQSLQSHVGMLESFKADLSYLHENPPEGRRAKAKELEEHRLRAEYLQHEICRYEAYIQVLEVWRSVNTSDDSTINSADLSHFDRNLCAEVSDEDDEGGLKKSHSSPSLELDVSAPPVVKVKRNISERRTYRKTVVTKWSKED</sequence>